<comment type="caution">
    <text evidence="5">The sequence shown here is derived from an EMBL/GenBank/DDBJ whole genome shotgun (WGS) entry which is preliminary data.</text>
</comment>
<keyword evidence="1 3" id="KW-0238">DNA-binding</keyword>
<dbReference type="Gene3D" id="1.10.30.10">
    <property type="entry name" value="High mobility group box domain"/>
    <property type="match status" value="1"/>
</dbReference>
<dbReference type="PANTHER" id="PTHR46040">
    <property type="entry name" value="HIGH MOBILITY GROUP PROTEIN 2"/>
    <property type="match status" value="1"/>
</dbReference>
<feature type="DNA-binding region" description="HMG box" evidence="3">
    <location>
        <begin position="44"/>
        <end position="110"/>
    </location>
</feature>
<feature type="domain" description="HMG box" evidence="4">
    <location>
        <begin position="44"/>
        <end position="110"/>
    </location>
</feature>
<feature type="non-terminal residue" evidence="5">
    <location>
        <position position="133"/>
    </location>
</feature>
<accession>A0AAJ0FQ64</accession>
<dbReference type="PROSITE" id="PS50118">
    <property type="entry name" value="HMG_BOX_2"/>
    <property type="match status" value="1"/>
</dbReference>
<dbReference type="AlphaFoldDB" id="A0AAJ0FQ64"/>
<dbReference type="GO" id="GO:0010468">
    <property type="term" value="P:regulation of gene expression"/>
    <property type="evidence" value="ECO:0007669"/>
    <property type="project" value="TreeGrafter"/>
</dbReference>
<protein>
    <recommendedName>
        <fullName evidence="4">HMG box domain-containing protein</fullName>
    </recommendedName>
</protein>
<dbReference type="GO" id="GO:0005634">
    <property type="term" value="C:nucleus"/>
    <property type="evidence" value="ECO:0007669"/>
    <property type="project" value="UniProtKB-UniRule"/>
</dbReference>
<sequence>MEFLQEQNPNEMVQTFRLPGIANENNAVLKRKYRRHPKADENAPKRPPTAYVLFANKIRQDLKDENLTFSEIAKIVGKNWRTLPDEEKKTYEDQANAAKIEYDSKFVEYRKTSNYRHYMRYRRLFSQKQAQRH</sequence>
<evidence type="ECO:0000256" key="3">
    <source>
        <dbReference type="PROSITE-ProRule" id="PRU00267"/>
    </source>
</evidence>
<keyword evidence="6" id="KW-1185">Reference proteome</keyword>
<dbReference type="InterPro" id="IPR036910">
    <property type="entry name" value="HMG_box_dom_sf"/>
</dbReference>
<gene>
    <name evidence="5" type="ORF">QQS21_009581</name>
</gene>
<name>A0AAJ0FQ64_9HYPO</name>
<evidence type="ECO:0000313" key="6">
    <source>
        <dbReference type="Proteomes" id="UP001251528"/>
    </source>
</evidence>
<evidence type="ECO:0000259" key="4">
    <source>
        <dbReference type="PROSITE" id="PS50118"/>
    </source>
</evidence>
<keyword evidence="2 3" id="KW-0539">Nucleus</keyword>
<dbReference type="SUPFAM" id="SSF47095">
    <property type="entry name" value="HMG-box"/>
    <property type="match status" value="1"/>
</dbReference>
<dbReference type="PANTHER" id="PTHR46040:SF3">
    <property type="entry name" value="HIGH MOBILITY GROUP PROTEIN 2"/>
    <property type="match status" value="1"/>
</dbReference>
<reference evidence="5" key="1">
    <citation type="submission" date="2023-06" db="EMBL/GenBank/DDBJ databases">
        <title>Conoideocrella luteorostrata (Hypocreales: Clavicipitaceae), a potential biocontrol fungus for elongate hemlock scale in United States Christmas tree production areas.</title>
        <authorList>
            <person name="Barrett H."/>
            <person name="Lovett B."/>
            <person name="Macias A.M."/>
            <person name="Stajich J.E."/>
            <person name="Kasson M.T."/>
        </authorList>
    </citation>
    <scope>NUCLEOTIDE SEQUENCE</scope>
    <source>
        <strain evidence="5">ARSEF 14590</strain>
    </source>
</reference>
<dbReference type="InterPro" id="IPR051965">
    <property type="entry name" value="ChromReg_NeuronalGeneExpr"/>
</dbReference>
<organism evidence="5 6">
    <name type="scientific">Conoideocrella luteorostrata</name>
    <dbReference type="NCBI Taxonomy" id="1105319"/>
    <lineage>
        <taxon>Eukaryota</taxon>
        <taxon>Fungi</taxon>
        <taxon>Dikarya</taxon>
        <taxon>Ascomycota</taxon>
        <taxon>Pezizomycotina</taxon>
        <taxon>Sordariomycetes</taxon>
        <taxon>Hypocreomycetidae</taxon>
        <taxon>Hypocreales</taxon>
        <taxon>Clavicipitaceae</taxon>
        <taxon>Conoideocrella</taxon>
    </lineage>
</organism>
<dbReference type="EMBL" id="JASWJB010000250">
    <property type="protein sequence ID" value="KAK2592706.1"/>
    <property type="molecule type" value="Genomic_DNA"/>
</dbReference>
<dbReference type="SMART" id="SM00398">
    <property type="entry name" value="HMG"/>
    <property type="match status" value="1"/>
</dbReference>
<dbReference type="GO" id="GO:0003677">
    <property type="term" value="F:DNA binding"/>
    <property type="evidence" value="ECO:0007669"/>
    <property type="project" value="UniProtKB-UniRule"/>
</dbReference>
<dbReference type="Proteomes" id="UP001251528">
    <property type="component" value="Unassembled WGS sequence"/>
</dbReference>
<evidence type="ECO:0000256" key="1">
    <source>
        <dbReference type="ARBA" id="ARBA00023125"/>
    </source>
</evidence>
<proteinExistence type="predicted"/>
<dbReference type="InterPro" id="IPR009071">
    <property type="entry name" value="HMG_box_dom"/>
</dbReference>
<evidence type="ECO:0000313" key="5">
    <source>
        <dbReference type="EMBL" id="KAK2592706.1"/>
    </source>
</evidence>
<evidence type="ECO:0000256" key="2">
    <source>
        <dbReference type="ARBA" id="ARBA00023242"/>
    </source>
</evidence>
<dbReference type="Pfam" id="PF00505">
    <property type="entry name" value="HMG_box"/>
    <property type="match status" value="1"/>
</dbReference>